<name>A0A078FWM5_BRANA</name>
<reference evidence="8" key="3">
    <citation type="submission" date="2021-01" db="EMBL/GenBank/DDBJ databases">
        <authorList>
            <consortium name="Genoscope - CEA"/>
            <person name="William W."/>
        </authorList>
    </citation>
    <scope>NUCLEOTIDE SEQUENCE</scope>
</reference>
<keyword evidence="6" id="KW-0675">Receptor</keyword>
<dbReference type="STRING" id="3708.A0A078FWM5"/>
<accession>A0A078FWM5</accession>
<evidence type="ECO:0000313" key="10">
    <source>
        <dbReference type="Proteomes" id="UP000028999"/>
    </source>
</evidence>
<keyword evidence="10" id="KW-1185">Reference proteome</keyword>
<reference evidence="9 10" key="1">
    <citation type="journal article" date="2014" name="Science">
        <title>Plant genetics. Early allopolyploid evolution in the post-Neolithic Brassica napus oilseed genome.</title>
        <authorList>
            <person name="Chalhoub B."/>
            <person name="Denoeud F."/>
            <person name="Liu S."/>
            <person name="Parkin I.A."/>
            <person name="Tang H."/>
            <person name="Wang X."/>
            <person name="Chiquet J."/>
            <person name="Belcram H."/>
            <person name="Tong C."/>
            <person name="Samans B."/>
            <person name="Correa M."/>
            <person name="Da Silva C."/>
            <person name="Just J."/>
            <person name="Falentin C."/>
            <person name="Koh C.S."/>
            <person name="Le Clainche I."/>
            <person name="Bernard M."/>
            <person name="Bento P."/>
            <person name="Noel B."/>
            <person name="Labadie K."/>
            <person name="Alberti A."/>
            <person name="Charles M."/>
            <person name="Arnaud D."/>
            <person name="Guo H."/>
            <person name="Daviaud C."/>
            <person name="Alamery S."/>
            <person name="Jabbari K."/>
            <person name="Zhao M."/>
            <person name="Edger P.P."/>
            <person name="Chelaifa H."/>
            <person name="Tack D."/>
            <person name="Lassalle G."/>
            <person name="Mestiri I."/>
            <person name="Schnel N."/>
            <person name="Le Paslier M.C."/>
            <person name="Fan G."/>
            <person name="Renault V."/>
            <person name="Bayer P.E."/>
            <person name="Golicz A.A."/>
            <person name="Manoli S."/>
            <person name="Lee T.H."/>
            <person name="Thi V.H."/>
            <person name="Chalabi S."/>
            <person name="Hu Q."/>
            <person name="Fan C."/>
            <person name="Tollenaere R."/>
            <person name="Lu Y."/>
            <person name="Battail C."/>
            <person name="Shen J."/>
            <person name="Sidebottom C.H."/>
            <person name="Wang X."/>
            <person name="Canaguier A."/>
            <person name="Chauveau A."/>
            <person name="Berard A."/>
            <person name="Deniot G."/>
            <person name="Guan M."/>
            <person name="Liu Z."/>
            <person name="Sun F."/>
            <person name="Lim Y.P."/>
            <person name="Lyons E."/>
            <person name="Town C.D."/>
            <person name="Bancroft I."/>
            <person name="Wang X."/>
            <person name="Meng J."/>
            <person name="Ma J."/>
            <person name="Pires J.C."/>
            <person name="King G.J."/>
            <person name="Brunel D."/>
            <person name="Delourme R."/>
            <person name="Renard M."/>
            <person name="Aury J.M."/>
            <person name="Adams K.L."/>
            <person name="Batley J."/>
            <person name="Snowdon R.J."/>
            <person name="Tost J."/>
            <person name="Edwards D."/>
            <person name="Zhou Y."/>
            <person name="Hua W."/>
            <person name="Sharpe A.G."/>
            <person name="Paterson A.H."/>
            <person name="Guan C."/>
            <person name="Wincker P."/>
        </authorList>
    </citation>
    <scope>NUCLEOTIDE SEQUENCE [LARGE SCALE GENOMIC DNA]</scope>
    <source>
        <strain evidence="10">cv. Darmor-bzh</strain>
    </source>
</reference>
<evidence type="ECO:0000256" key="5">
    <source>
        <dbReference type="ARBA" id="ARBA00023136"/>
    </source>
</evidence>
<dbReference type="AlphaFoldDB" id="A0A078FWM5"/>
<proteinExistence type="predicted"/>
<evidence type="ECO:0000256" key="4">
    <source>
        <dbReference type="ARBA" id="ARBA00022989"/>
    </source>
</evidence>
<dbReference type="Proteomes" id="UP000028999">
    <property type="component" value="Unassembled WGS sequence"/>
</dbReference>
<keyword evidence="2" id="KW-0812">Transmembrane</keyword>
<dbReference type="PaxDb" id="3708-A0A078FWM5"/>
<evidence type="ECO:0000256" key="6">
    <source>
        <dbReference type="ARBA" id="ARBA00023170"/>
    </source>
</evidence>
<keyword evidence="7" id="KW-0325">Glycoprotein</keyword>
<dbReference type="Gramene" id="CDY17132">
    <property type="protein sequence ID" value="CDY17132"/>
    <property type="gene ID" value="GSBRNA2T00095190001"/>
</dbReference>
<gene>
    <name evidence="9" type="primary">BnaA05g10560D</name>
    <name evidence="8" type="ORF">DARMORV10_A05P12560.1</name>
    <name evidence="9" type="ORF">GSBRNA2T00095190001</name>
</gene>
<keyword evidence="4" id="KW-1133">Transmembrane helix</keyword>
<keyword evidence="5" id="KW-0472">Membrane</keyword>
<dbReference type="PANTHER" id="PTHR48061:SF2">
    <property type="entry name" value="RECEPTOR LIKE PROTEIN 30-LIKE"/>
    <property type="match status" value="1"/>
</dbReference>
<evidence type="ECO:0000256" key="7">
    <source>
        <dbReference type="ARBA" id="ARBA00023180"/>
    </source>
</evidence>
<dbReference type="GO" id="GO:0016020">
    <property type="term" value="C:membrane"/>
    <property type="evidence" value="ECO:0007669"/>
    <property type="project" value="UniProtKB-SubCell"/>
</dbReference>
<evidence type="ECO:0000256" key="3">
    <source>
        <dbReference type="ARBA" id="ARBA00022729"/>
    </source>
</evidence>
<dbReference type="EMBL" id="LK032071">
    <property type="protein sequence ID" value="CDY17132.1"/>
    <property type="molecule type" value="Genomic_DNA"/>
</dbReference>
<dbReference type="Gene3D" id="3.80.10.10">
    <property type="entry name" value="Ribonuclease Inhibitor"/>
    <property type="match status" value="1"/>
</dbReference>
<protein>
    <submittedName>
        <fullName evidence="8">(rape) hypothetical protein</fullName>
    </submittedName>
    <submittedName>
        <fullName evidence="9">BnaA05g10560D protein</fullName>
    </submittedName>
</protein>
<evidence type="ECO:0000256" key="1">
    <source>
        <dbReference type="ARBA" id="ARBA00004479"/>
    </source>
</evidence>
<evidence type="ECO:0000256" key="2">
    <source>
        <dbReference type="ARBA" id="ARBA00022692"/>
    </source>
</evidence>
<sequence>MLRCELVMMLFNNLLNIIITENSKTRQKFHQTIENHIYSYVEFYLVTDLIMMTMPESLLRFHFLSLLLLCCCVSPASFAKIDGLYYLDDVVVGVVACLPRQMEAFTQFTNEFDTRSCNHSDYSNGAWCDNSTGAVTKIQLTGCLSGTLKPNSSLFGFHQLRHLDLSNNNFISSTFPSKFGNLNRLEVLILSSSGLLGHVPSSIIYLIISSLETFLLLSSRCLLFLILM</sequence>
<keyword evidence="3" id="KW-0732">Signal</keyword>
<dbReference type="SUPFAM" id="SSF52058">
    <property type="entry name" value="L domain-like"/>
    <property type="match status" value="1"/>
</dbReference>
<dbReference type="EMBL" id="HG994359">
    <property type="protein sequence ID" value="CAF2095997.1"/>
    <property type="molecule type" value="Genomic_DNA"/>
</dbReference>
<dbReference type="PANTHER" id="PTHR48061">
    <property type="entry name" value="LEUCINE-RICH REPEAT RECEPTOR PROTEIN KINASE EMS1-LIKE-RELATED"/>
    <property type="match status" value="1"/>
</dbReference>
<organism evidence="9 10">
    <name type="scientific">Brassica napus</name>
    <name type="common">Rape</name>
    <dbReference type="NCBI Taxonomy" id="3708"/>
    <lineage>
        <taxon>Eukaryota</taxon>
        <taxon>Viridiplantae</taxon>
        <taxon>Streptophyta</taxon>
        <taxon>Embryophyta</taxon>
        <taxon>Tracheophyta</taxon>
        <taxon>Spermatophyta</taxon>
        <taxon>Magnoliopsida</taxon>
        <taxon>eudicotyledons</taxon>
        <taxon>Gunneridae</taxon>
        <taxon>Pentapetalae</taxon>
        <taxon>rosids</taxon>
        <taxon>malvids</taxon>
        <taxon>Brassicales</taxon>
        <taxon>Brassicaceae</taxon>
        <taxon>Brassiceae</taxon>
        <taxon>Brassica</taxon>
    </lineage>
</organism>
<reference evidence="9" key="2">
    <citation type="submission" date="2014-06" db="EMBL/GenBank/DDBJ databases">
        <authorList>
            <person name="Genoscope - CEA"/>
        </authorList>
    </citation>
    <scope>NUCLEOTIDE SEQUENCE</scope>
</reference>
<evidence type="ECO:0000313" key="9">
    <source>
        <dbReference type="EMBL" id="CDY17132.1"/>
    </source>
</evidence>
<dbReference type="InterPro" id="IPR032675">
    <property type="entry name" value="LRR_dom_sf"/>
</dbReference>
<evidence type="ECO:0000313" key="8">
    <source>
        <dbReference type="EMBL" id="CAF2095997.1"/>
    </source>
</evidence>
<dbReference type="Proteomes" id="UP001295469">
    <property type="component" value="Chromosome A05"/>
</dbReference>
<comment type="subcellular location">
    <subcellularLocation>
        <location evidence="1">Membrane</location>
        <topology evidence="1">Single-pass type I membrane protein</topology>
    </subcellularLocation>
</comment>
<dbReference type="InterPro" id="IPR046956">
    <property type="entry name" value="RLP23-like"/>
</dbReference>